<dbReference type="GO" id="GO:0004725">
    <property type="term" value="F:protein tyrosine phosphatase activity"/>
    <property type="evidence" value="ECO:0007669"/>
    <property type="project" value="UniProtKB-EC"/>
</dbReference>
<dbReference type="InterPro" id="IPR003595">
    <property type="entry name" value="Tyr_Pase_cat"/>
</dbReference>
<dbReference type="GO" id="GO:0005829">
    <property type="term" value="C:cytosol"/>
    <property type="evidence" value="ECO:0007669"/>
    <property type="project" value="TreeGrafter"/>
</dbReference>
<dbReference type="EnsemblMetazoa" id="AFAF021799-RA">
    <property type="protein sequence ID" value="AFAF021799-PA"/>
    <property type="gene ID" value="AFAF021799"/>
</dbReference>
<keyword evidence="6" id="KW-0812">Transmembrane</keyword>
<dbReference type="SUPFAM" id="SSF52799">
    <property type="entry name" value="(Phosphotyrosine protein) phosphatases II"/>
    <property type="match status" value="1"/>
</dbReference>
<feature type="compositionally biased region" description="Low complexity" evidence="5">
    <location>
        <begin position="1969"/>
        <end position="1980"/>
    </location>
</feature>
<dbReference type="SMART" id="SM00404">
    <property type="entry name" value="PTPc_motif"/>
    <property type="match status" value="1"/>
</dbReference>
<feature type="signal peptide" evidence="7">
    <location>
        <begin position="1"/>
        <end position="32"/>
    </location>
</feature>
<feature type="compositionally biased region" description="Polar residues" evidence="5">
    <location>
        <begin position="831"/>
        <end position="842"/>
    </location>
</feature>
<feature type="compositionally biased region" description="Low complexity" evidence="5">
    <location>
        <begin position="318"/>
        <end position="327"/>
    </location>
</feature>
<feature type="compositionally biased region" description="Basic and acidic residues" evidence="5">
    <location>
        <begin position="1403"/>
        <end position="1412"/>
    </location>
</feature>
<dbReference type="InterPro" id="IPR016130">
    <property type="entry name" value="Tyr_Pase_AS"/>
</dbReference>
<dbReference type="Pfam" id="PF00102">
    <property type="entry name" value="Y_phosphatase"/>
    <property type="match status" value="3"/>
</dbReference>
<dbReference type="VEuPathDB" id="VectorBase:AFAF021799"/>
<feature type="compositionally biased region" description="Polar residues" evidence="5">
    <location>
        <begin position="974"/>
        <end position="986"/>
    </location>
</feature>
<dbReference type="PROSITE" id="PS50056">
    <property type="entry name" value="TYR_PHOSPHATASE_2"/>
    <property type="match status" value="1"/>
</dbReference>
<feature type="region of interest" description="Disordered" evidence="5">
    <location>
        <begin position="368"/>
        <end position="402"/>
    </location>
</feature>
<feature type="region of interest" description="Disordered" evidence="5">
    <location>
        <begin position="1138"/>
        <end position="1164"/>
    </location>
</feature>
<feature type="region of interest" description="Disordered" evidence="5">
    <location>
        <begin position="620"/>
        <end position="640"/>
    </location>
</feature>
<dbReference type="PANTHER" id="PTHR46198">
    <property type="entry name" value="PROTEIN-TYROSINE-PHOSPHATASE"/>
    <property type="match status" value="1"/>
</dbReference>
<dbReference type="SMART" id="SM00194">
    <property type="entry name" value="PTPc"/>
    <property type="match status" value="1"/>
</dbReference>
<keyword evidence="11" id="KW-1185">Reference proteome</keyword>
<evidence type="ECO:0000256" key="3">
    <source>
        <dbReference type="ARBA" id="ARBA00022801"/>
    </source>
</evidence>
<evidence type="ECO:0000256" key="1">
    <source>
        <dbReference type="ARBA" id="ARBA00013064"/>
    </source>
</evidence>
<dbReference type="EMBL" id="AXCN02000428">
    <property type="status" value="NOT_ANNOTATED_CDS"/>
    <property type="molecule type" value="Genomic_DNA"/>
</dbReference>
<reference evidence="10" key="2">
    <citation type="submission" date="2020-05" db="UniProtKB">
        <authorList>
            <consortium name="EnsemblMetazoa"/>
        </authorList>
    </citation>
    <scope>IDENTIFICATION</scope>
    <source>
        <strain evidence="10">FAR1</strain>
    </source>
</reference>
<dbReference type="InterPro" id="IPR000242">
    <property type="entry name" value="PTP_cat"/>
</dbReference>
<feature type="region of interest" description="Disordered" evidence="5">
    <location>
        <begin position="1044"/>
        <end position="1124"/>
    </location>
</feature>
<feature type="compositionally biased region" description="Polar residues" evidence="5">
    <location>
        <begin position="878"/>
        <end position="892"/>
    </location>
</feature>
<feature type="region of interest" description="Disordered" evidence="5">
    <location>
        <begin position="443"/>
        <end position="495"/>
    </location>
</feature>
<feature type="compositionally biased region" description="Basic residues" evidence="5">
    <location>
        <begin position="1138"/>
        <end position="1147"/>
    </location>
</feature>
<keyword evidence="6" id="KW-1133">Transmembrane helix</keyword>
<keyword evidence="6" id="KW-0472">Membrane</keyword>
<feature type="region of interest" description="Disordered" evidence="5">
    <location>
        <begin position="1387"/>
        <end position="1412"/>
    </location>
</feature>
<evidence type="ECO:0000313" key="11">
    <source>
        <dbReference type="Proteomes" id="UP000075886"/>
    </source>
</evidence>
<feature type="transmembrane region" description="Helical" evidence="6">
    <location>
        <begin position="121"/>
        <end position="143"/>
    </location>
</feature>
<feature type="compositionally biased region" description="Polar residues" evidence="5">
    <location>
        <begin position="1389"/>
        <end position="1402"/>
    </location>
</feature>
<feature type="compositionally biased region" description="Gly residues" evidence="5">
    <location>
        <begin position="1109"/>
        <end position="1119"/>
    </location>
</feature>
<dbReference type="PANTHER" id="PTHR46198:SF4">
    <property type="entry name" value="PROTEIN-TYROSINE-PHOSPHATASE"/>
    <property type="match status" value="1"/>
</dbReference>
<dbReference type="GO" id="GO:0048666">
    <property type="term" value="P:neuron development"/>
    <property type="evidence" value="ECO:0007669"/>
    <property type="project" value="UniProtKB-ARBA"/>
</dbReference>
<feature type="region of interest" description="Disordered" evidence="5">
    <location>
        <begin position="831"/>
        <end position="893"/>
    </location>
</feature>
<dbReference type="Proteomes" id="UP000075886">
    <property type="component" value="Unassembled WGS sequence"/>
</dbReference>
<dbReference type="GO" id="GO:0009653">
    <property type="term" value="P:anatomical structure morphogenesis"/>
    <property type="evidence" value="ECO:0007669"/>
    <property type="project" value="UniProtKB-ARBA"/>
</dbReference>
<dbReference type="InterPro" id="IPR008356">
    <property type="entry name" value="Tyr_Pase_KIM-con"/>
</dbReference>
<evidence type="ECO:0000256" key="5">
    <source>
        <dbReference type="SAM" id="MobiDB-lite"/>
    </source>
</evidence>
<feature type="compositionally biased region" description="Low complexity" evidence="5">
    <location>
        <begin position="956"/>
        <end position="973"/>
    </location>
</feature>
<feature type="compositionally biased region" description="Low complexity" evidence="5">
    <location>
        <begin position="1048"/>
        <end position="1087"/>
    </location>
</feature>
<feature type="domain" description="Tyrosine-protein phosphatase" evidence="8">
    <location>
        <begin position="1646"/>
        <end position="2078"/>
    </location>
</feature>
<keyword evidence="2" id="KW-0597">Phosphoprotein</keyword>
<feature type="compositionally biased region" description="Gly residues" evidence="5">
    <location>
        <begin position="1294"/>
        <end position="1312"/>
    </location>
</feature>
<feature type="region of interest" description="Disordered" evidence="5">
    <location>
        <begin position="1969"/>
        <end position="2041"/>
    </location>
</feature>
<dbReference type="Gene3D" id="3.90.190.10">
    <property type="entry name" value="Protein tyrosine phosphatase superfamily"/>
    <property type="match status" value="1"/>
</dbReference>
<organism evidence="10 11">
    <name type="scientific">Anopheles farauti</name>
    <dbReference type="NCBI Taxonomy" id="69004"/>
    <lineage>
        <taxon>Eukaryota</taxon>
        <taxon>Metazoa</taxon>
        <taxon>Ecdysozoa</taxon>
        <taxon>Arthropoda</taxon>
        <taxon>Hexapoda</taxon>
        <taxon>Insecta</taxon>
        <taxon>Pterygota</taxon>
        <taxon>Neoptera</taxon>
        <taxon>Endopterygota</taxon>
        <taxon>Diptera</taxon>
        <taxon>Nematocera</taxon>
        <taxon>Culicoidea</taxon>
        <taxon>Culicidae</taxon>
        <taxon>Anophelinae</taxon>
        <taxon>Anopheles</taxon>
    </lineage>
</organism>
<feature type="compositionally biased region" description="Gly residues" evidence="5">
    <location>
        <begin position="232"/>
        <end position="242"/>
    </location>
</feature>
<dbReference type="InterPro" id="IPR000387">
    <property type="entry name" value="Tyr_Pase_dom"/>
</dbReference>
<dbReference type="PRINTS" id="PR00700">
    <property type="entry name" value="PRTYPHPHTASE"/>
</dbReference>
<dbReference type="STRING" id="69004.A0A2C9GW71"/>
<name>A0A2C9GW71_9DIPT</name>
<evidence type="ECO:0000256" key="7">
    <source>
        <dbReference type="SAM" id="SignalP"/>
    </source>
</evidence>
<keyword evidence="3" id="KW-0378">Hydrolase</keyword>
<dbReference type="InterPro" id="IPR029021">
    <property type="entry name" value="Prot-tyrosine_phosphatase-like"/>
</dbReference>
<feature type="region of interest" description="Disordered" evidence="5">
    <location>
        <begin position="224"/>
        <end position="334"/>
    </location>
</feature>
<feature type="region of interest" description="Disordered" evidence="5">
    <location>
        <begin position="1333"/>
        <end position="1356"/>
    </location>
</feature>
<evidence type="ECO:0000256" key="4">
    <source>
        <dbReference type="ARBA" id="ARBA00022912"/>
    </source>
</evidence>
<reference evidence="11" key="1">
    <citation type="submission" date="2014-01" db="EMBL/GenBank/DDBJ databases">
        <title>The Genome Sequence of Anopheles farauti FAR1 (V2).</title>
        <authorList>
            <consortium name="The Broad Institute Genomics Platform"/>
            <person name="Neafsey D.E."/>
            <person name="Besansky N."/>
            <person name="Howell P."/>
            <person name="Walton C."/>
            <person name="Young S.K."/>
            <person name="Zeng Q."/>
            <person name="Gargeya S."/>
            <person name="Fitzgerald M."/>
            <person name="Haas B."/>
            <person name="Abouelleil A."/>
            <person name="Allen A.W."/>
            <person name="Alvarado L."/>
            <person name="Arachchi H.M."/>
            <person name="Berlin A.M."/>
            <person name="Chapman S.B."/>
            <person name="Gainer-Dewar J."/>
            <person name="Goldberg J."/>
            <person name="Griggs A."/>
            <person name="Gujja S."/>
            <person name="Hansen M."/>
            <person name="Howarth C."/>
            <person name="Imamovic A."/>
            <person name="Ireland A."/>
            <person name="Larimer J."/>
            <person name="McCowan C."/>
            <person name="Murphy C."/>
            <person name="Pearson M."/>
            <person name="Poon T.W."/>
            <person name="Priest M."/>
            <person name="Roberts A."/>
            <person name="Saif S."/>
            <person name="Shea T."/>
            <person name="Sisk P."/>
            <person name="Sykes S."/>
            <person name="Wortman J."/>
            <person name="Nusbaum C."/>
            <person name="Birren B."/>
        </authorList>
    </citation>
    <scope>NUCLEOTIDE SEQUENCE [LARGE SCALE GENOMIC DNA]</scope>
    <source>
        <strain evidence="11">FAR1</strain>
    </source>
</reference>
<feature type="region of interest" description="Disordered" evidence="5">
    <location>
        <begin position="910"/>
        <end position="991"/>
    </location>
</feature>
<dbReference type="GO" id="GO:0005886">
    <property type="term" value="C:plasma membrane"/>
    <property type="evidence" value="ECO:0007669"/>
    <property type="project" value="TreeGrafter"/>
</dbReference>
<feature type="region of interest" description="Disordered" evidence="5">
    <location>
        <begin position="1220"/>
        <end position="1312"/>
    </location>
</feature>
<sequence>MLYIAAVATVCRTHRLLQLVTLSTLLVDLVAASPTTVYDIYGDNRQAHRLFRPALEDRISQSSFSSSSSSLSSRNSLATLGSSASIGGVEPGGVETLPIQQQLLGGVTRVPWYGLTEVSDVLLLGVLVAVAVLGTLLFVALLLGLRAKLNVLRVDRAATGGNDFRLTVDNAQPVPVYSAVKCVSDSTSKSSNSKFKFTQKSPPTPPIVLLDAVPVKPVPTTCIAVTGENSARGGGDGGGGGGNRRRTEQQLNRSDKRQRSPRASKRQPLPVATVTMSASIEASTIDPATRGTNGGEAGHNATDDKGNCTEAEAEEQQQKQQQQQQQQHPLRERNVLKRQPIAELSVTGFPGTPIAVSPAPYIQLLTPSSASSLSTSGNTTTTNTTDNNATPTKGGASSGGIGTNESMVAARFGFSPRSIHSFTVQTATYFRFPDVDDFTPTPLTLPKQCHGGDDTSSTPPAVDARTEEEEVDESKRGEREVKKQLLDREETPRVAVSVATPSSMILPSPPPPPAPAPPAPVVCVEEKPPPPEVERKEELRPTRMCAPMASRRVRLKSISLDSEGARLVEENLTSTIPVQELVGMAAHRSGGFDCVVDDDDDDDDDNGDANVHRRTDNALPHHHHHHLHHQHPNDETDEDERCAARAKRVRNILNLRLNIPPLPGSGTVGAQGGAPPAPTQPAASQSTGSVAAKPTVRTVTVTGSVSNPTMSSTHQHQQHHLQDNSNEQFYFEYYDYGDEDEDETDNEDDEDEYDEVVYGVEQEQEDNNNMVALGPVPKTPTLSQSKQKASSLDSDRLKIAIPYGGGSVSCSGGISYIMSIAQSTSTGHSGMSLLTYSNHHSSQQQQQLQREPREQFQFNQPPTAQHAQFHGATHPAGQLQQPRRVSSVSVPTTPKRYQYRTAVNHHYYHQTQQQHATGQSKLKPGSYHQPSDGAAAGAANGNRKEKKSPLRGCEGAGTTPTSQSQSPSESGTGKSSAPTSGRSSILQRRGSNHSLTLNLDVYNRGGSVDLTSSSCSLYRGSYKNLPQVQSHTQLYQTVDPPVRVQCHQASPQQQQQQQPQQQLQTTASTTGETGATNANSNTAAAASKKNLLQRRGSNTSLTLNLRSGAGTGGSGGGTIGLNRFSSHHSLNASALSIHQHHHPHQPHHQQQQQQQLHLQQQHPSSLSMVRLAGSRKSLLERRNSNASLTLINVNQRTLSVSNCNLRGSICSLNSLLTTHTQNEPTPSGMMLEEDELDGNGDNVHHHHHHNHHHHHHGHHGHHGHGHHGQQHLHGAYRPHHRFGSSVDTSFPDGTSGGGCGEAEGRGVAGDGEGGGGGVGAGCRLMVGCGNTSLDHREDGRGGGSSGASRQRKFRSSDSLHNINAREQGLHGCHHHLTGHGTMEGESKLMSVSSYQQRSGQSSFDERHHYGSSENFNEHQNKLSIHRGLFQKDPATVTSTSSANNLSALGTGSYCNCCCSCCCGCCCCGSTMDSVDGGGGGGGGGGIGGCCDASGLALKTGNLSISNTNVRNISTKPLSPQTTSEDFKIYLANIQFLQNASNVLTIAYLRKLHNFFSKTYRKMVASQEDGLAQQCNESEHRGAAGTVDTGTGTGTRMMLLHSDSLHHPPVCDDESYDEEHKKMVLEIHQEFWDLPTNYQEKPMVFGSQAKNRYKTILPNEHSRVILDPERAPIVSGEPYINANYIKGPDYSNNSYIATQGPLPNTIYEFWLMAYQNVARTAVAAGRPVSSEGLEQKIVMLTNFVENGRQKCAVYFPQCVDEWLAFGNGADMDVSKVLEQKETLAEKVAVVPEQDLAITARIPCTSSFFLVHNQQVEQRNGYTVRTLNVVYGARRADAMVDNDAPDGDGGTLFELTMFRAHHYWFPDWPDHRSPNDINVLLDLSLDVLGTNVIDAPRPESSNSLKGNQPGTPGLEDVVSAVQLAALTASATPTVLPIVHCSAGIGRTGCLIAILNGLRQLRLSVMARQQRRQQATQQKQAAQLPSADELQDELEQSVPLPPVPDGADGSRRKSSLLLTLPSLPASNGSGRGGQQRDGAPQTRESGQVDILGIVCNLRLQRGGMVQNSEQYELIHRALCLYLEKLTQDGHL</sequence>
<feature type="region of interest" description="Disordered" evidence="5">
    <location>
        <begin position="663"/>
        <end position="695"/>
    </location>
</feature>
<proteinExistence type="predicted"/>
<accession>A0A2C9GW71</accession>
<feature type="chain" id="PRO_5012587165" description="protein-tyrosine-phosphatase" evidence="7">
    <location>
        <begin position="33"/>
        <end position="2088"/>
    </location>
</feature>
<dbReference type="PROSITE" id="PS00383">
    <property type="entry name" value="TYR_PHOSPHATASE_1"/>
    <property type="match status" value="1"/>
</dbReference>
<protein>
    <recommendedName>
        <fullName evidence="1">protein-tyrosine-phosphatase</fullName>
        <ecNumber evidence="1">3.1.3.48</ecNumber>
    </recommendedName>
</protein>
<dbReference type="PROSITE" id="PS50055">
    <property type="entry name" value="TYR_PHOSPHATASE_PTP"/>
    <property type="match status" value="1"/>
</dbReference>
<feature type="compositionally biased region" description="Basic and acidic residues" evidence="5">
    <location>
        <begin position="245"/>
        <end position="258"/>
    </location>
</feature>
<feature type="compositionally biased region" description="Basic residues" evidence="5">
    <location>
        <begin position="1244"/>
        <end position="1282"/>
    </location>
</feature>
<feature type="compositionally biased region" description="Low complexity" evidence="5">
    <location>
        <begin position="1148"/>
        <end position="1164"/>
    </location>
</feature>
<evidence type="ECO:0000259" key="9">
    <source>
        <dbReference type="PROSITE" id="PS50056"/>
    </source>
</evidence>
<evidence type="ECO:0000256" key="2">
    <source>
        <dbReference type="ARBA" id="ARBA00022553"/>
    </source>
</evidence>
<evidence type="ECO:0000313" key="10">
    <source>
        <dbReference type="EnsemblMetazoa" id="AFAF021799-PA"/>
    </source>
</evidence>
<feature type="compositionally biased region" description="Basic and acidic residues" evidence="5">
    <location>
        <begin position="473"/>
        <end position="492"/>
    </location>
</feature>
<feature type="compositionally biased region" description="Low complexity" evidence="5">
    <location>
        <begin position="368"/>
        <end position="392"/>
    </location>
</feature>
<evidence type="ECO:0000256" key="6">
    <source>
        <dbReference type="SAM" id="Phobius"/>
    </source>
</evidence>
<dbReference type="GO" id="GO:0019901">
    <property type="term" value="F:protein kinase binding"/>
    <property type="evidence" value="ECO:0007669"/>
    <property type="project" value="TreeGrafter"/>
</dbReference>
<dbReference type="EC" id="3.1.3.48" evidence="1"/>
<keyword evidence="7" id="KW-0732">Signal</keyword>
<keyword evidence="4" id="KW-0904">Protein phosphatase</keyword>
<feature type="compositionally biased region" description="Polar residues" evidence="5">
    <location>
        <begin position="1095"/>
        <end position="1105"/>
    </location>
</feature>
<feature type="domain" description="Tyrosine specific protein phosphatases" evidence="9">
    <location>
        <begin position="1913"/>
        <end position="1982"/>
    </location>
</feature>
<feature type="compositionally biased region" description="Low complexity" evidence="5">
    <location>
        <begin position="2012"/>
        <end position="2023"/>
    </location>
</feature>
<evidence type="ECO:0000259" key="8">
    <source>
        <dbReference type="PROSITE" id="PS50055"/>
    </source>
</evidence>
<feature type="compositionally biased region" description="Basic residues" evidence="5">
    <location>
        <begin position="620"/>
        <end position="630"/>
    </location>
</feature>
<dbReference type="GO" id="GO:0030054">
    <property type="term" value="C:cell junction"/>
    <property type="evidence" value="ECO:0007669"/>
    <property type="project" value="TreeGrafter"/>
</dbReference>
<dbReference type="GO" id="GO:0007165">
    <property type="term" value="P:signal transduction"/>
    <property type="evidence" value="ECO:0007669"/>
    <property type="project" value="TreeGrafter"/>
</dbReference>